<evidence type="ECO:0000256" key="3">
    <source>
        <dbReference type="ARBA" id="ARBA00023015"/>
    </source>
</evidence>
<evidence type="ECO:0000256" key="1">
    <source>
        <dbReference type="ARBA" id="ARBA00004123"/>
    </source>
</evidence>
<dbReference type="SUPFAM" id="SSF47459">
    <property type="entry name" value="HLH, helix-loop-helix DNA-binding domain"/>
    <property type="match status" value="1"/>
</dbReference>
<dbReference type="GO" id="GO:0016020">
    <property type="term" value="C:membrane"/>
    <property type="evidence" value="ECO:0007669"/>
    <property type="project" value="UniProtKB-SubCell"/>
</dbReference>
<dbReference type="GO" id="GO:0010052">
    <property type="term" value="P:guard cell differentiation"/>
    <property type="evidence" value="ECO:0007669"/>
    <property type="project" value="InterPro"/>
</dbReference>
<keyword evidence="5" id="KW-0804">Transcription</keyword>
<evidence type="ECO:0000313" key="10">
    <source>
        <dbReference type="Proteomes" id="UP000467841"/>
    </source>
</evidence>
<dbReference type="CDD" id="cd11448">
    <property type="entry name" value="bHLH_AtFAMA_like"/>
    <property type="match status" value="1"/>
</dbReference>
<evidence type="ECO:0000313" key="9">
    <source>
        <dbReference type="EMBL" id="CAA7044333.1"/>
    </source>
</evidence>
<keyword evidence="3" id="KW-0805">Transcription regulation</keyword>
<feature type="compositionally biased region" description="Basic residues" evidence="7">
    <location>
        <begin position="145"/>
        <end position="154"/>
    </location>
</feature>
<gene>
    <name evidence="9" type="ORF">MERR_LOCUS31568</name>
</gene>
<evidence type="ECO:0000256" key="7">
    <source>
        <dbReference type="SAM" id="MobiDB-lite"/>
    </source>
</evidence>
<dbReference type="GO" id="GO:0045893">
    <property type="term" value="P:positive regulation of DNA-templated transcription"/>
    <property type="evidence" value="ECO:0007669"/>
    <property type="project" value="TreeGrafter"/>
</dbReference>
<dbReference type="InterPro" id="IPR025564">
    <property type="entry name" value="CAAD_dom"/>
</dbReference>
<dbReference type="EMBL" id="CACVBM020001296">
    <property type="protein sequence ID" value="CAA7044333.1"/>
    <property type="molecule type" value="Genomic_DNA"/>
</dbReference>
<dbReference type="Pfam" id="PF14159">
    <property type="entry name" value="CAAD"/>
    <property type="match status" value="1"/>
</dbReference>
<evidence type="ECO:0000259" key="8">
    <source>
        <dbReference type="PROSITE" id="PS50888"/>
    </source>
</evidence>
<comment type="caution">
    <text evidence="9">The sequence shown here is derived from an EMBL/GenBank/DDBJ whole genome shotgun (WGS) entry which is preliminary data.</text>
</comment>
<dbReference type="GO" id="GO:0005634">
    <property type="term" value="C:nucleus"/>
    <property type="evidence" value="ECO:0007669"/>
    <property type="project" value="UniProtKB-SubCell"/>
</dbReference>
<feature type="compositionally biased region" description="Low complexity" evidence="7">
    <location>
        <begin position="371"/>
        <end position="391"/>
    </location>
</feature>
<proteinExistence type="predicted"/>
<evidence type="ECO:0000256" key="5">
    <source>
        <dbReference type="ARBA" id="ARBA00023163"/>
    </source>
</evidence>
<feature type="compositionally biased region" description="Polar residues" evidence="7">
    <location>
        <begin position="113"/>
        <end position="124"/>
    </location>
</feature>
<dbReference type="OrthoDB" id="1918339at2759"/>
<accession>A0A6D2JTN6</accession>
<dbReference type="AlphaFoldDB" id="A0A6D2JTN6"/>
<organism evidence="9 10">
    <name type="scientific">Microthlaspi erraticum</name>
    <dbReference type="NCBI Taxonomy" id="1685480"/>
    <lineage>
        <taxon>Eukaryota</taxon>
        <taxon>Viridiplantae</taxon>
        <taxon>Streptophyta</taxon>
        <taxon>Embryophyta</taxon>
        <taxon>Tracheophyta</taxon>
        <taxon>Spermatophyta</taxon>
        <taxon>Magnoliopsida</taxon>
        <taxon>eudicotyledons</taxon>
        <taxon>Gunneridae</taxon>
        <taxon>Pentapetalae</taxon>
        <taxon>rosids</taxon>
        <taxon>malvids</taxon>
        <taxon>Brassicales</taxon>
        <taxon>Brassicaceae</taxon>
        <taxon>Coluteocarpeae</taxon>
        <taxon>Microthlaspi</taxon>
    </lineage>
</organism>
<keyword evidence="4" id="KW-0238">DNA-binding</keyword>
<comment type="subcellular location">
    <subcellularLocation>
        <location evidence="2">Membrane</location>
        <topology evidence="2">Multi-pass membrane protein</topology>
    </subcellularLocation>
    <subcellularLocation>
        <location evidence="1">Nucleus</location>
    </subcellularLocation>
</comment>
<dbReference type="PANTHER" id="PTHR46684">
    <property type="entry name" value="TRANSCRIPTION FACTOR FAMA"/>
    <property type="match status" value="1"/>
</dbReference>
<dbReference type="PROSITE" id="PS50888">
    <property type="entry name" value="BHLH"/>
    <property type="match status" value="1"/>
</dbReference>
<protein>
    <recommendedName>
        <fullName evidence="8">BHLH domain-containing protein</fullName>
    </recommendedName>
</protein>
<feature type="region of interest" description="Disordered" evidence="7">
    <location>
        <begin position="113"/>
        <end position="156"/>
    </location>
</feature>
<reference evidence="9" key="1">
    <citation type="submission" date="2020-01" db="EMBL/GenBank/DDBJ databases">
        <authorList>
            <person name="Mishra B."/>
        </authorList>
    </citation>
    <scope>NUCLEOTIDE SEQUENCE [LARGE SCALE GENOMIC DNA]</scope>
</reference>
<dbReference type="PANTHER" id="PTHR46684:SF16">
    <property type="entry name" value="TRANSCRIPTION FACTOR BHLH67-LIKE ISOFORM X2"/>
    <property type="match status" value="1"/>
</dbReference>
<dbReference type="Pfam" id="PF00010">
    <property type="entry name" value="HLH"/>
    <property type="match status" value="1"/>
</dbReference>
<dbReference type="InterPro" id="IPR011598">
    <property type="entry name" value="bHLH_dom"/>
</dbReference>
<dbReference type="Proteomes" id="UP000467841">
    <property type="component" value="Unassembled WGS sequence"/>
</dbReference>
<feature type="compositionally biased region" description="Basic and acidic residues" evidence="7">
    <location>
        <begin position="15"/>
        <end position="24"/>
    </location>
</feature>
<dbReference type="GO" id="GO:0003677">
    <property type="term" value="F:DNA binding"/>
    <property type="evidence" value="ECO:0007669"/>
    <property type="project" value="UniProtKB-KW"/>
</dbReference>
<keyword evidence="10" id="KW-1185">Reference proteome</keyword>
<dbReference type="SMART" id="SM00353">
    <property type="entry name" value="HLH"/>
    <property type="match status" value="1"/>
</dbReference>
<dbReference type="InterPro" id="IPR036638">
    <property type="entry name" value="HLH_DNA-bd_sf"/>
</dbReference>
<sequence length="528" mass="59066">MEKIQEQNKLSSLDQKGKVRRSLEVRGSAADQFSTQILQDTRVPFLQMLQQQSESEDPSSFLSSIKDPNFLALLSLQGLEKPWELENYLPHEVPEFHSPTHHNQYIEAVNETISSQELPSNPLQNAANSRRSKRRNNLPASMTREKRKRRRTKPTKNIEEMENQRMTHIAVERNRRRQMNIHLNSLRSLIPSSYIQRGDQASIVGGAIDFVKILEQQLQSLEAQKMNQQSDHNNRDISSNELCASNEEEQSRKLRVEATVIESHVNLKIQCPRKQGQLLRSIILLEKLRFTVLHLNITSPINTSVSYSFNLKMEDDCNLGSADEITAARNPKRVVESFPTAHRGTISTIPQISAKAMASLSISSSSTIIDSRAPSRQSSASASSPSCISLPTLPPQPLQSQTRAAKATSYCRKIARSVVTRSTGEVPATTEVTTTELPEIVKTAQDAWDKVEDKYAIGSLALAGLVALWGSTGLISAIDRLPLVPGVLELVGIGYTGWFAYKNLIFKPDREVLFQKVKDTYRDILGSS</sequence>
<feature type="region of interest" description="Disordered" evidence="7">
    <location>
        <begin position="1"/>
        <end position="25"/>
    </location>
</feature>
<dbReference type="GO" id="GO:0046983">
    <property type="term" value="F:protein dimerization activity"/>
    <property type="evidence" value="ECO:0007669"/>
    <property type="project" value="InterPro"/>
</dbReference>
<dbReference type="GO" id="GO:0003700">
    <property type="term" value="F:DNA-binding transcription factor activity"/>
    <property type="evidence" value="ECO:0007669"/>
    <property type="project" value="InterPro"/>
</dbReference>
<dbReference type="InterPro" id="IPR044283">
    <property type="entry name" value="FAMA/SPEECHLESS/MUTE-like"/>
</dbReference>
<name>A0A6D2JTN6_9BRAS</name>
<keyword evidence="6" id="KW-0539">Nucleus</keyword>
<feature type="region of interest" description="Disordered" evidence="7">
    <location>
        <begin position="371"/>
        <end position="401"/>
    </location>
</feature>
<evidence type="ECO:0000256" key="2">
    <source>
        <dbReference type="ARBA" id="ARBA00004141"/>
    </source>
</evidence>
<dbReference type="Gene3D" id="4.10.280.10">
    <property type="entry name" value="Helix-loop-helix DNA-binding domain"/>
    <property type="match status" value="1"/>
</dbReference>
<evidence type="ECO:0000256" key="6">
    <source>
        <dbReference type="ARBA" id="ARBA00023242"/>
    </source>
</evidence>
<feature type="domain" description="BHLH" evidence="8">
    <location>
        <begin position="163"/>
        <end position="214"/>
    </location>
</feature>
<evidence type="ECO:0000256" key="4">
    <source>
        <dbReference type="ARBA" id="ARBA00023125"/>
    </source>
</evidence>